<dbReference type="STRING" id="1041930.Mtc_1200"/>
<reference evidence="2 3" key="1">
    <citation type="journal article" date="2012" name="J. Bacteriol.">
        <title>Complete genome sequence of a thermophilic methanogen, Methanocella conradii HZ254, isolated from Chinese rice field soil.</title>
        <authorList>
            <person name="Lu Z."/>
            <person name="Lu Y."/>
        </authorList>
    </citation>
    <scope>NUCLEOTIDE SEQUENCE [LARGE SCALE GENOMIC DNA]</scope>
    <source>
        <strain evidence="3">DSM 24694 / JCM 17849 / CGMCC 1.5162 / HZ254</strain>
    </source>
</reference>
<dbReference type="eggNOG" id="arCOG03335">
    <property type="taxonomic scope" value="Archaea"/>
</dbReference>
<gene>
    <name evidence="2" type="ordered locus">Mtc_1200</name>
</gene>
<feature type="domain" description="FAS1" evidence="1">
    <location>
        <begin position="71"/>
        <end position="201"/>
    </location>
</feature>
<evidence type="ECO:0000259" key="1">
    <source>
        <dbReference type="PROSITE" id="PS50213"/>
    </source>
</evidence>
<dbReference type="SUPFAM" id="SSF82153">
    <property type="entry name" value="FAS1 domain"/>
    <property type="match status" value="1"/>
</dbReference>
<evidence type="ECO:0000313" key="2">
    <source>
        <dbReference type="EMBL" id="AFC99953.1"/>
    </source>
</evidence>
<dbReference type="InterPro" id="IPR036378">
    <property type="entry name" value="FAS1_dom_sf"/>
</dbReference>
<accession>H8I8P9</accession>
<dbReference type="InterPro" id="IPR000782">
    <property type="entry name" value="FAS1_domain"/>
</dbReference>
<dbReference type="AlphaFoldDB" id="H8I8P9"/>
<keyword evidence="3" id="KW-1185">Reference proteome</keyword>
<dbReference type="Gene3D" id="2.30.180.10">
    <property type="entry name" value="FAS1 domain"/>
    <property type="match status" value="1"/>
</dbReference>
<dbReference type="Proteomes" id="UP000005233">
    <property type="component" value="Chromosome"/>
</dbReference>
<sequence length="203" mass="21879">MDGVRWIPVSLALLFIMMAPAQAQFFDGQIWDRPPGQFMPDMGEFPFPGMGGMMPQREWSVRVRLPTHGAGMSVMDALENARELSIFTAAVKAAGYGEKLRGRGDYLVFAPTDGAIKRDFSISDAQALLSDKDLTRGLLENSIVYKPAGQDRRGNESDLVALSGKEIVMLRSKSGVTANGADVLKILGARNGMVIVTDGAVGT</sequence>
<dbReference type="EMBL" id="CP003243">
    <property type="protein sequence ID" value="AFC99953.1"/>
    <property type="molecule type" value="Genomic_DNA"/>
</dbReference>
<dbReference type="KEGG" id="mez:Mtc_1200"/>
<protein>
    <submittedName>
        <fullName evidence="2">Secreted and surface protein</fullName>
    </submittedName>
</protein>
<proteinExistence type="predicted"/>
<dbReference type="HOGENOM" id="CLU_1346400_0_0_2"/>
<name>H8I8P9_METCZ</name>
<dbReference type="Pfam" id="PF02469">
    <property type="entry name" value="Fasciclin"/>
    <property type="match status" value="1"/>
</dbReference>
<dbReference type="PROSITE" id="PS50213">
    <property type="entry name" value="FAS1"/>
    <property type="match status" value="1"/>
</dbReference>
<organism evidence="2 3">
    <name type="scientific">Methanocella conradii (strain DSM 24694 / JCM 17849 / CGMCC 1.5162 / HZ254)</name>
    <dbReference type="NCBI Taxonomy" id="1041930"/>
    <lineage>
        <taxon>Archaea</taxon>
        <taxon>Methanobacteriati</taxon>
        <taxon>Methanobacteriota</taxon>
        <taxon>Stenosarchaea group</taxon>
        <taxon>Methanomicrobia</taxon>
        <taxon>Methanocellales</taxon>
        <taxon>Methanocellaceae</taxon>
        <taxon>Methanocella</taxon>
    </lineage>
</organism>
<evidence type="ECO:0000313" key="3">
    <source>
        <dbReference type="Proteomes" id="UP000005233"/>
    </source>
</evidence>